<dbReference type="AlphaFoldDB" id="A0A975AWI6"/>
<feature type="binding site" evidence="16 17">
    <location>
        <position position="68"/>
    </location>
    <ligand>
        <name>[4Fe-4S] cluster</name>
        <dbReference type="ChEBI" id="CHEBI:49883"/>
        <note>4Fe-4S-S-AdoMet</note>
    </ligand>
</feature>
<dbReference type="Proteomes" id="UP000671913">
    <property type="component" value="Chromosome"/>
</dbReference>
<evidence type="ECO:0000256" key="10">
    <source>
        <dbReference type="ARBA" id="ARBA00022756"/>
    </source>
</evidence>
<dbReference type="CDD" id="cd01335">
    <property type="entry name" value="Radical_SAM"/>
    <property type="match status" value="1"/>
</dbReference>
<evidence type="ECO:0000256" key="6">
    <source>
        <dbReference type="ARBA" id="ARBA00022679"/>
    </source>
</evidence>
<dbReference type="EMBL" id="CP060096">
    <property type="protein sequence ID" value="QSZ27718.1"/>
    <property type="molecule type" value="Genomic_DNA"/>
</dbReference>
<organism evidence="19 20">
    <name type="scientific">Aceticella autotrophica</name>
    <dbReference type="NCBI Taxonomy" id="2755338"/>
    <lineage>
        <taxon>Bacteria</taxon>
        <taxon>Bacillati</taxon>
        <taxon>Bacillota</taxon>
        <taxon>Clostridia</taxon>
        <taxon>Thermoanaerobacterales</taxon>
        <taxon>Thermoanaerobacteraceae</taxon>
        <taxon>Aceticella</taxon>
    </lineage>
</organism>
<dbReference type="Pfam" id="PF06968">
    <property type="entry name" value="BATS"/>
    <property type="match status" value="1"/>
</dbReference>
<comment type="pathway">
    <text evidence="1 16">Cofactor biosynthesis; biotin biosynthesis; biotin from 7,8-diaminononanoate: step 2/2.</text>
</comment>
<evidence type="ECO:0000256" key="16">
    <source>
        <dbReference type="HAMAP-Rule" id="MF_01694"/>
    </source>
</evidence>
<dbReference type="GO" id="GO:0005506">
    <property type="term" value="F:iron ion binding"/>
    <property type="evidence" value="ECO:0007669"/>
    <property type="project" value="UniProtKB-UniRule"/>
</dbReference>
<feature type="binding site" evidence="16 17">
    <location>
        <position position="71"/>
    </location>
    <ligand>
        <name>[4Fe-4S] cluster</name>
        <dbReference type="ChEBI" id="CHEBI:49883"/>
        <note>4Fe-4S-S-AdoMet</note>
    </ligand>
</feature>
<dbReference type="SFLD" id="SFLDG01278">
    <property type="entry name" value="biotin_synthase_like"/>
    <property type="match status" value="1"/>
</dbReference>
<feature type="binding site" evidence="16 17">
    <location>
        <position position="140"/>
    </location>
    <ligand>
        <name>[2Fe-2S] cluster</name>
        <dbReference type="ChEBI" id="CHEBI:190135"/>
    </ligand>
</feature>
<evidence type="ECO:0000313" key="20">
    <source>
        <dbReference type="Proteomes" id="UP000671913"/>
    </source>
</evidence>
<dbReference type="InterPro" id="IPR006638">
    <property type="entry name" value="Elp3/MiaA/NifB-like_rSAM"/>
</dbReference>
<evidence type="ECO:0000256" key="12">
    <source>
        <dbReference type="ARBA" id="ARBA00023014"/>
    </source>
</evidence>
<dbReference type="SMART" id="SM00729">
    <property type="entry name" value="Elp3"/>
    <property type="match status" value="1"/>
</dbReference>
<evidence type="ECO:0000313" key="19">
    <source>
        <dbReference type="EMBL" id="QSZ27718.1"/>
    </source>
</evidence>
<sequence length="320" mass="35958">MNNSLQDIELRLLNGGSINFKEAMEIAETARLEDLLDVSDRIRRSFSGNKINLCTIINAKSGKCPENCKYCAQSAHYNTNISEYPLINGEEVLKQAKTNEAYGVHRFSLVTSGRELDDNDFEKILGIIRRLKKETRIKICASLGFSTCDRALKLKEAGLDMYHHNLETGRSYFKNICTTHTFDDKIQTIKNLFSAGLKVCSGGIIGIGETMKDRLEMIFELRELGIKNIPINILIPISGTPFENIKRIEPVEVLRTISLFRLVIPDAEIRYAAGRKNLGRYQKTALRAGINGLMVGNFLTTSGNAIEEDLNMLRETGFEV</sequence>
<dbReference type="GO" id="GO:0009102">
    <property type="term" value="P:biotin biosynthetic process"/>
    <property type="evidence" value="ECO:0007669"/>
    <property type="project" value="UniProtKB-UniRule"/>
</dbReference>
<comment type="catalytic activity">
    <reaction evidence="13 16">
        <text>(4R,5S)-dethiobiotin + (sulfur carrier)-SH + 2 reduced [2Fe-2S]-[ferredoxin] + 2 S-adenosyl-L-methionine = (sulfur carrier)-H + biotin + 2 5'-deoxyadenosine + 2 L-methionine + 2 oxidized [2Fe-2S]-[ferredoxin]</text>
        <dbReference type="Rhea" id="RHEA:22060"/>
        <dbReference type="Rhea" id="RHEA-COMP:10000"/>
        <dbReference type="Rhea" id="RHEA-COMP:10001"/>
        <dbReference type="Rhea" id="RHEA-COMP:14737"/>
        <dbReference type="Rhea" id="RHEA-COMP:14739"/>
        <dbReference type="ChEBI" id="CHEBI:17319"/>
        <dbReference type="ChEBI" id="CHEBI:29917"/>
        <dbReference type="ChEBI" id="CHEBI:33737"/>
        <dbReference type="ChEBI" id="CHEBI:33738"/>
        <dbReference type="ChEBI" id="CHEBI:57586"/>
        <dbReference type="ChEBI" id="CHEBI:57844"/>
        <dbReference type="ChEBI" id="CHEBI:59789"/>
        <dbReference type="ChEBI" id="CHEBI:64428"/>
        <dbReference type="ChEBI" id="CHEBI:149473"/>
        <dbReference type="EC" id="2.8.1.6"/>
    </reaction>
</comment>
<dbReference type="InterPro" id="IPR010722">
    <property type="entry name" value="BATS_dom"/>
</dbReference>
<evidence type="ECO:0000256" key="2">
    <source>
        <dbReference type="ARBA" id="ARBA00010765"/>
    </source>
</evidence>
<feature type="binding site" evidence="16 17">
    <location>
        <position position="270"/>
    </location>
    <ligand>
        <name>[2Fe-2S] cluster</name>
        <dbReference type="ChEBI" id="CHEBI:190135"/>
    </ligand>
</feature>
<dbReference type="PANTHER" id="PTHR22976:SF2">
    <property type="entry name" value="BIOTIN SYNTHASE, MITOCHONDRIAL"/>
    <property type="match status" value="1"/>
</dbReference>
<dbReference type="KEGG" id="aaut:ACETAC_02105"/>
<dbReference type="InterPro" id="IPR002684">
    <property type="entry name" value="Biotin_synth/BioAB"/>
</dbReference>
<evidence type="ECO:0000256" key="9">
    <source>
        <dbReference type="ARBA" id="ARBA00022723"/>
    </source>
</evidence>
<proteinExistence type="inferred from homology"/>
<evidence type="ECO:0000256" key="14">
    <source>
        <dbReference type="ARBA" id="ARBA00057568"/>
    </source>
</evidence>
<comment type="cofactor">
    <cofactor evidence="17">
        <name>[2Fe-2S] cluster</name>
        <dbReference type="ChEBI" id="CHEBI:190135"/>
    </cofactor>
    <text evidence="17">Binds 1 [2Fe-2S] cluster. The cluster is coordinated with 3 cysteines and 1 arginine.</text>
</comment>
<dbReference type="SFLD" id="SFLDS00029">
    <property type="entry name" value="Radical_SAM"/>
    <property type="match status" value="1"/>
</dbReference>
<dbReference type="SUPFAM" id="SSF102114">
    <property type="entry name" value="Radical SAM enzymes"/>
    <property type="match status" value="1"/>
</dbReference>
<keyword evidence="8 16" id="KW-0001">2Fe-2S</keyword>
<keyword evidence="12 16" id="KW-0411">Iron-sulfur</keyword>
<comment type="cofactor">
    <cofactor evidence="16">
        <name>[2Fe-2S] cluster</name>
        <dbReference type="ChEBI" id="CHEBI:190135"/>
    </cofactor>
    <text evidence="16">Binds 1 [2Fe-2S] cluster. The cluster is coordinated with 3 cysteines and 1 arginine.</text>
</comment>
<dbReference type="Gene3D" id="3.20.20.70">
    <property type="entry name" value="Aldolase class I"/>
    <property type="match status" value="1"/>
</dbReference>
<evidence type="ECO:0000256" key="1">
    <source>
        <dbReference type="ARBA" id="ARBA00004942"/>
    </source>
</evidence>
<dbReference type="PROSITE" id="PS51918">
    <property type="entry name" value="RADICAL_SAM"/>
    <property type="match status" value="1"/>
</dbReference>
<dbReference type="EC" id="2.8.1.6" evidence="4 16"/>
<evidence type="ECO:0000256" key="11">
    <source>
        <dbReference type="ARBA" id="ARBA00023004"/>
    </source>
</evidence>
<dbReference type="PANTHER" id="PTHR22976">
    <property type="entry name" value="BIOTIN SYNTHASE"/>
    <property type="match status" value="1"/>
</dbReference>
<dbReference type="GO" id="GO:0004076">
    <property type="term" value="F:biotin synthase activity"/>
    <property type="evidence" value="ECO:0007669"/>
    <property type="project" value="UniProtKB-UniRule"/>
</dbReference>
<dbReference type="PIRSF" id="PIRSF001619">
    <property type="entry name" value="Biotin_synth"/>
    <property type="match status" value="1"/>
</dbReference>
<comment type="function">
    <text evidence="14 16">Catalyzes the conversion of dethiobiotin (DTB) to biotin by the insertion of a sulfur atom into dethiobiotin via a radical-based mechanism.</text>
</comment>
<dbReference type="FunFam" id="3.20.20.70:FF:000026">
    <property type="entry name" value="Biotin synthase"/>
    <property type="match status" value="1"/>
</dbReference>
<evidence type="ECO:0000256" key="17">
    <source>
        <dbReference type="PIRSR" id="PIRSR001619-1"/>
    </source>
</evidence>
<evidence type="ECO:0000256" key="15">
    <source>
        <dbReference type="ARBA" id="ARBA00070199"/>
    </source>
</evidence>
<dbReference type="RefSeq" id="WP_284680427.1">
    <property type="nucleotide sequence ID" value="NZ_CP060096.1"/>
</dbReference>
<comment type="subunit">
    <text evidence="3 16">Homodimer.</text>
</comment>
<comment type="similarity">
    <text evidence="2 16">Belongs to the radical SAM superfamily. Biotin synthase family.</text>
</comment>
<feature type="binding site" evidence="16 17">
    <location>
        <position position="64"/>
    </location>
    <ligand>
        <name>[4Fe-4S] cluster</name>
        <dbReference type="ChEBI" id="CHEBI:49883"/>
        <note>4Fe-4S-S-AdoMet</note>
    </ligand>
</feature>
<evidence type="ECO:0000256" key="3">
    <source>
        <dbReference type="ARBA" id="ARBA00011738"/>
    </source>
</evidence>
<dbReference type="InterPro" id="IPR058240">
    <property type="entry name" value="rSAM_sf"/>
</dbReference>
<reference evidence="19" key="1">
    <citation type="submission" date="2020-08" db="EMBL/GenBank/DDBJ databases">
        <title>Genomic insights into the carbon and energy metabolism of the first obligate autotrophic acetogenic bacterium Aceticella autotrophica gen. nov., sp. nov.</title>
        <authorList>
            <person name="Toshchakov S.V."/>
            <person name="Elcheninov A.G."/>
            <person name="Kublanov I.V."/>
            <person name="Frolov E.N."/>
            <person name="Lebedinsky A.V."/>
        </authorList>
    </citation>
    <scope>NUCLEOTIDE SEQUENCE</scope>
    <source>
        <strain evidence="19">3443-3Ac</strain>
    </source>
</reference>
<gene>
    <name evidence="16 19" type="primary">bioB</name>
    <name evidence="19" type="ORF">ACETAC_02105</name>
</gene>
<dbReference type="SFLD" id="SFLDG01060">
    <property type="entry name" value="BATS_domain_containing"/>
    <property type="match status" value="1"/>
</dbReference>
<evidence type="ECO:0000256" key="7">
    <source>
        <dbReference type="ARBA" id="ARBA00022691"/>
    </source>
</evidence>
<accession>A0A975AWI6</accession>
<dbReference type="GO" id="GO:0051537">
    <property type="term" value="F:2 iron, 2 sulfur cluster binding"/>
    <property type="evidence" value="ECO:0007669"/>
    <property type="project" value="UniProtKB-KW"/>
</dbReference>
<feature type="domain" description="Radical SAM core" evidence="18">
    <location>
        <begin position="46"/>
        <end position="275"/>
    </location>
</feature>
<keyword evidence="20" id="KW-1185">Reference proteome</keyword>
<dbReference type="HAMAP" id="MF_01694">
    <property type="entry name" value="BioB"/>
    <property type="match status" value="1"/>
</dbReference>
<evidence type="ECO:0000256" key="4">
    <source>
        <dbReference type="ARBA" id="ARBA00012236"/>
    </source>
</evidence>
<evidence type="ECO:0000256" key="5">
    <source>
        <dbReference type="ARBA" id="ARBA00022485"/>
    </source>
</evidence>
<keyword evidence="5 16" id="KW-0004">4Fe-4S</keyword>
<dbReference type="InterPro" id="IPR007197">
    <property type="entry name" value="rSAM"/>
</dbReference>
<feature type="binding site" evidence="16 17">
    <location>
        <position position="200"/>
    </location>
    <ligand>
        <name>[2Fe-2S] cluster</name>
        <dbReference type="ChEBI" id="CHEBI:190135"/>
    </ligand>
</feature>
<protein>
    <recommendedName>
        <fullName evidence="15 16">Biotin synthase</fullName>
        <ecNumber evidence="4 16">2.8.1.6</ecNumber>
    </recommendedName>
</protein>
<dbReference type="Pfam" id="PF04055">
    <property type="entry name" value="Radical_SAM"/>
    <property type="match status" value="1"/>
</dbReference>
<evidence type="ECO:0000259" key="18">
    <source>
        <dbReference type="PROSITE" id="PS51918"/>
    </source>
</evidence>
<evidence type="ECO:0000256" key="13">
    <source>
        <dbReference type="ARBA" id="ARBA00051157"/>
    </source>
</evidence>
<keyword evidence="11 16" id="KW-0408">Iron</keyword>
<evidence type="ECO:0000256" key="8">
    <source>
        <dbReference type="ARBA" id="ARBA00022714"/>
    </source>
</evidence>
<dbReference type="SMART" id="SM00876">
    <property type="entry name" value="BATS"/>
    <property type="match status" value="1"/>
</dbReference>
<comment type="cofactor">
    <cofactor evidence="16 17">
        <name>[4Fe-4S] cluster</name>
        <dbReference type="ChEBI" id="CHEBI:49883"/>
    </cofactor>
    <text evidence="16 17">Binds 1 [4Fe-4S] cluster. The cluster is coordinated with 3 cysteines and an exchangeable S-adenosyl-L-methionine.</text>
</comment>
<keyword evidence="7 16" id="KW-0949">S-adenosyl-L-methionine</keyword>
<dbReference type="NCBIfam" id="TIGR00433">
    <property type="entry name" value="bioB"/>
    <property type="match status" value="1"/>
</dbReference>
<dbReference type="InterPro" id="IPR013785">
    <property type="entry name" value="Aldolase_TIM"/>
</dbReference>
<feature type="binding site" evidence="16 17">
    <location>
        <position position="108"/>
    </location>
    <ligand>
        <name>[2Fe-2S] cluster</name>
        <dbReference type="ChEBI" id="CHEBI:190135"/>
    </ligand>
</feature>
<keyword evidence="9 16" id="KW-0479">Metal-binding</keyword>
<dbReference type="InterPro" id="IPR024177">
    <property type="entry name" value="Biotin_synthase"/>
</dbReference>
<name>A0A975AWI6_9THEO</name>
<keyword evidence="6 16" id="KW-0808">Transferase</keyword>
<keyword evidence="10 16" id="KW-0093">Biotin biosynthesis</keyword>
<dbReference type="GO" id="GO:0051539">
    <property type="term" value="F:4 iron, 4 sulfur cluster binding"/>
    <property type="evidence" value="ECO:0007669"/>
    <property type="project" value="UniProtKB-KW"/>
</dbReference>